<dbReference type="EMBL" id="JASPKZ010008884">
    <property type="protein sequence ID" value="KAJ9578387.1"/>
    <property type="molecule type" value="Genomic_DNA"/>
</dbReference>
<evidence type="ECO:0000313" key="2">
    <source>
        <dbReference type="EMBL" id="KAJ9578387.1"/>
    </source>
</evidence>
<name>A0AAD7ZDX0_DIPPU</name>
<evidence type="ECO:0000256" key="1">
    <source>
        <dbReference type="SAM" id="MobiDB-lite"/>
    </source>
</evidence>
<organism evidence="2 3">
    <name type="scientific">Diploptera punctata</name>
    <name type="common">Pacific beetle cockroach</name>
    <dbReference type="NCBI Taxonomy" id="6984"/>
    <lineage>
        <taxon>Eukaryota</taxon>
        <taxon>Metazoa</taxon>
        <taxon>Ecdysozoa</taxon>
        <taxon>Arthropoda</taxon>
        <taxon>Hexapoda</taxon>
        <taxon>Insecta</taxon>
        <taxon>Pterygota</taxon>
        <taxon>Neoptera</taxon>
        <taxon>Polyneoptera</taxon>
        <taxon>Dictyoptera</taxon>
        <taxon>Blattodea</taxon>
        <taxon>Blaberoidea</taxon>
        <taxon>Blaberidae</taxon>
        <taxon>Diplopterinae</taxon>
        <taxon>Diploptera</taxon>
    </lineage>
</organism>
<dbReference type="Proteomes" id="UP001233999">
    <property type="component" value="Unassembled WGS sequence"/>
</dbReference>
<feature type="compositionally biased region" description="Basic and acidic residues" evidence="1">
    <location>
        <begin position="87"/>
        <end position="96"/>
    </location>
</feature>
<proteinExistence type="predicted"/>
<sequence>SEDKNPDVSNLDDGQLKALLDEAITYKRPKDREGKSDLFRELLQEAEADESECGDGRRSGTGAVGEQIVAGSSSRYYSNSSRRRGRRDPAVSERQTRGGSLQNLVHAFNSEFDTSGFGYFGQSTGHSGGVGRRKSKRGRDYGVSVSARQREGGSLPSNVNVGGAGGMLTLSGLEFPPTAPLSSAATAALLFDDARGYVNKQSKQRKELGHTLSANEFTSAMPVHSSTNVSYQGGGETPNNVSKAEFMVVDIGELENGQEKTNSAVVGDSGGGEGDDCSNGVDEELGTEMEVIQRSESRVTGNFTTRATLEVGSGDCSVKSKSLTEHSGDVDTTVAFPLEIIQVYSHLLTFKRPRAHMLGFKLYVQSARRPSVWVLSRRTCLVA</sequence>
<feature type="compositionally biased region" description="Low complexity" evidence="1">
    <location>
        <begin position="71"/>
        <end position="80"/>
    </location>
</feature>
<accession>A0AAD7ZDX0</accession>
<feature type="non-terminal residue" evidence="2">
    <location>
        <position position="1"/>
    </location>
</feature>
<dbReference type="AlphaFoldDB" id="A0AAD7ZDX0"/>
<comment type="caution">
    <text evidence="2">The sequence shown here is derived from an EMBL/GenBank/DDBJ whole genome shotgun (WGS) entry which is preliminary data.</text>
</comment>
<evidence type="ECO:0000313" key="3">
    <source>
        <dbReference type="Proteomes" id="UP001233999"/>
    </source>
</evidence>
<reference evidence="2" key="1">
    <citation type="journal article" date="2023" name="IScience">
        <title>Live-bearing cockroach genome reveals convergent evolutionary mechanisms linked to viviparity in insects and beyond.</title>
        <authorList>
            <person name="Fouks B."/>
            <person name="Harrison M.C."/>
            <person name="Mikhailova A.A."/>
            <person name="Marchal E."/>
            <person name="English S."/>
            <person name="Carruthers M."/>
            <person name="Jennings E.C."/>
            <person name="Chiamaka E.L."/>
            <person name="Frigard R.A."/>
            <person name="Pippel M."/>
            <person name="Attardo G.M."/>
            <person name="Benoit J.B."/>
            <person name="Bornberg-Bauer E."/>
            <person name="Tobe S.S."/>
        </authorList>
    </citation>
    <scope>NUCLEOTIDE SEQUENCE</scope>
    <source>
        <strain evidence="2">Stay&amp;Tobe</strain>
    </source>
</reference>
<protein>
    <submittedName>
        <fullName evidence="2">Uncharacterized protein</fullName>
    </submittedName>
</protein>
<keyword evidence="3" id="KW-1185">Reference proteome</keyword>
<feature type="region of interest" description="Disordered" evidence="1">
    <location>
        <begin position="46"/>
        <end position="99"/>
    </location>
</feature>
<reference evidence="2" key="2">
    <citation type="submission" date="2023-05" db="EMBL/GenBank/DDBJ databases">
        <authorList>
            <person name="Fouks B."/>
        </authorList>
    </citation>
    <scope>NUCLEOTIDE SEQUENCE</scope>
    <source>
        <strain evidence="2">Stay&amp;Tobe</strain>
        <tissue evidence="2">Testes</tissue>
    </source>
</reference>
<gene>
    <name evidence="2" type="ORF">L9F63_005393</name>
</gene>